<evidence type="ECO:0000313" key="3">
    <source>
        <dbReference type="Proteomes" id="UP001363622"/>
    </source>
</evidence>
<feature type="compositionally biased region" description="Polar residues" evidence="1">
    <location>
        <begin position="561"/>
        <end position="574"/>
    </location>
</feature>
<organism evidence="2 3">
    <name type="scientific">Phyllosticta citriasiana</name>
    <dbReference type="NCBI Taxonomy" id="595635"/>
    <lineage>
        <taxon>Eukaryota</taxon>
        <taxon>Fungi</taxon>
        <taxon>Dikarya</taxon>
        <taxon>Ascomycota</taxon>
        <taxon>Pezizomycotina</taxon>
        <taxon>Dothideomycetes</taxon>
        <taxon>Dothideomycetes incertae sedis</taxon>
        <taxon>Botryosphaeriales</taxon>
        <taxon>Phyllostictaceae</taxon>
        <taxon>Phyllosticta</taxon>
    </lineage>
</organism>
<evidence type="ECO:0000313" key="2">
    <source>
        <dbReference type="EMBL" id="KAK7510111.1"/>
    </source>
</evidence>
<evidence type="ECO:0000256" key="1">
    <source>
        <dbReference type="SAM" id="MobiDB-lite"/>
    </source>
</evidence>
<proteinExistence type="predicted"/>
<gene>
    <name evidence="2" type="ORF">IWZ03DRAFT_363628</name>
</gene>
<name>A0ABR1K8W6_9PEZI</name>
<dbReference type="EMBL" id="JBBPHU010000015">
    <property type="protein sequence ID" value="KAK7510111.1"/>
    <property type="molecule type" value="Genomic_DNA"/>
</dbReference>
<feature type="region of interest" description="Disordered" evidence="1">
    <location>
        <begin position="540"/>
        <end position="636"/>
    </location>
</feature>
<feature type="region of interest" description="Disordered" evidence="1">
    <location>
        <begin position="1"/>
        <end position="36"/>
    </location>
</feature>
<reference evidence="2 3" key="1">
    <citation type="submission" date="2024-04" db="EMBL/GenBank/DDBJ databases">
        <title>Phyllosticta paracitricarpa is synonymous to the EU quarantine fungus P. citricarpa based on phylogenomic analyses.</title>
        <authorList>
            <consortium name="Lawrence Berkeley National Laboratory"/>
            <person name="Van Ingen-Buijs V.A."/>
            <person name="Van Westerhoven A.C."/>
            <person name="Haridas S."/>
            <person name="Skiadas P."/>
            <person name="Martin F."/>
            <person name="Groenewald J.Z."/>
            <person name="Crous P.W."/>
            <person name="Seidl M.F."/>
        </authorList>
    </citation>
    <scope>NUCLEOTIDE SEQUENCE [LARGE SCALE GENOMIC DNA]</scope>
    <source>
        <strain evidence="2 3">CBS 123371</strain>
    </source>
</reference>
<accession>A0ABR1K8W6</accession>
<keyword evidence="3" id="KW-1185">Reference proteome</keyword>
<comment type="caution">
    <text evidence="2">The sequence shown here is derived from an EMBL/GenBank/DDBJ whole genome shotgun (WGS) entry which is preliminary data.</text>
</comment>
<sequence>MEPHAYITPPPTRTPIKRMIDPRPYNTDPIRPLPKFPWEINRRDELQTPTRQVLGADSRPYNTDPIRPLLPLLWARERRAELSKPTTSKSESDTRLFQSDALSPFSPLPSPTPVARTPAAQVIDAETFTPEAVLQSSPPIASPRLGQEEWMPPTHMAGLTLYGFAPAQRPPMSRIEDELLQKEVPAPGRKMVRFRNTPSIYEVERVGWRPVREQRKQRNDRRRFRVGEMGLERRAIFPGVAKKLASGLAPWAWWIGCLAVFLALVTRWSDGALILQPDLRPRIPPEFLFKHRDFRKQAPEVAVEFEYITKAARAGMDHLEQVIQLNKEAKKSEKVDGSKSKEWQYLTRSLDVVKIKWDKVLHGVVAEEQELIKQSRAWYDTKAAAQSTFHDPRMASLKANDRRKAREGLLEDVRRTASFSAKAIENQARFVNASLETAERNVGLYLPSGCGPWEDILLGPEFEEDKPRYLSRLPLFYAKLAPTWSCKWLEKRRRRMQLCSNLEPHLSYFQEFFRIVSLSNEHLREAARAVEELAADSPLRFDDMSPASGSTMSKDYPDGGSDQTPSKESNQASDTPVGHDQVDEEPSPMNIFTEGDGPTYIPAEPDEHEARSPKAIEAPTSAKKQGSSPLASGDRQPIFTNLGVWVAGWNQWWGEKYLAKPVINETMQAAAKFSNDQHDAMEEDNKMNEAFRLDEEMSPTMDSAHSVQGDAGPRAKDNNEIPVSIVNDISSRRDSHLVDAARAAEEMRKRFAVPAPLATIDDVFRAWDKIVGGLSSVIEKEFRA</sequence>
<protein>
    <submittedName>
        <fullName evidence="2">Uncharacterized protein</fullName>
    </submittedName>
</protein>
<dbReference type="Proteomes" id="UP001363622">
    <property type="component" value="Unassembled WGS sequence"/>
</dbReference>